<name>A0A420BG84_SPHD1</name>
<protein>
    <recommendedName>
        <fullName evidence="3">DUF4367 domain-containing protein</fullName>
    </recommendedName>
</protein>
<accession>A0A420BG84</accession>
<organism evidence="1 2">
    <name type="scientific">Sphingobacterium detergens</name>
    <dbReference type="NCBI Taxonomy" id="1145106"/>
    <lineage>
        <taxon>Bacteria</taxon>
        <taxon>Pseudomonadati</taxon>
        <taxon>Bacteroidota</taxon>
        <taxon>Sphingobacteriia</taxon>
        <taxon>Sphingobacteriales</taxon>
        <taxon>Sphingobacteriaceae</taxon>
        <taxon>Sphingobacterium</taxon>
    </lineage>
</organism>
<gene>
    <name evidence="1" type="ORF">DFQ12_0532</name>
</gene>
<dbReference type="AlphaFoldDB" id="A0A420BG84"/>
<dbReference type="OrthoDB" id="711168at2"/>
<evidence type="ECO:0000313" key="1">
    <source>
        <dbReference type="EMBL" id="RKE55696.1"/>
    </source>
</evidence>
<reference evidence="1 2" key="1">
    <citation type="submission" date="2018-09" db="EMBL/GenBank/DDBJ databases">
        <title>Genomic Encyclopedia of Type Strains, Phase III (KMG-III): the genomes of soil and plant-associated and newly described type strains.</title>
        <authorList>
            <person name="Whitman W."/>
        </authorList>
    </citation>
    <scope>NUCLEOTIDE SEQUENCE [LARGE SCALE GENOMIC DNA]</scope>
    <source>
        <strain evidence="1 2">CECT 7938</strain>
    </source>
</reference>
<evidence type="ECO:0000313" key="2">
    <source>
        <dbReference type="Proteomes" id="UP000286246"/>
    </source>
</evidence>
<keyword evidence="2" id="KW-1185">Reference proteome</keyword>
<dbReference type="Proteomes" id="UP000286246">
    <property type="component" value="Unassembled WGS sequence"/>
</dbReference>
<dbReference type="RefSeq" id="WP_120257456.1">
    <property type="nucleotide sequence ID" value="NZ_RAPY01000001.1"/>
</dbReference>
<proteinExistence type="predicted"/>
<comment type="caution">
    <text evidence="1">The sequence shown here is derived from an EMBL/GenBank/DDBJ whole genome shotgun (WGS) entry which is preliminary data.</text>
</comment>
<dbReference type="EMBL" id="RAPY01000001">
    <property type="protein sequence ID" value="RKE55696.1"/>
    <property type="molecule type" value="Genomic_DNA"/>
</dbReference>
<evidence type="ECO:0008006" key="3">
    <source>
        <dbReference type="Google" id="ProtNLM"/>
    </source>
</evidence>
<sequence>MKSFYLGMATLSVGLALMARHNTASGNQQAVHSFGNVRVNSDSTKVENLVKELKKLKPIPKADFEAKFKKEINGFKLTEAQAFEDQETGSFASANYAKDGGNIYLMITDGAGPGSEQVKANLLNYLELKDIYTPEDKSAVKNYKGWLVSFDWSMFENDGLTSIQYLEGNRYAVVASANQVPIEELENFLNSFSL</sequence>